<feature type="region of interest" description="Disordered" evidence="34">
    <location>
        <begin position="1"/>
        <end position="77"/>
    </location>
</feature>
<dbReference type="CDD" id="cd04717">
    <property type="entry name" value="BAH_polybromo"/>
    <property type="match status" value="1"/>
</dbReference>
<evidence type="ECO:0000256" key="26">
    <source>
        <dbReference type="ARBA" id="ARBA00047545"/>
    </source>
</evidence>
<dbReference type="RefSeq" id="XP_026904058.1">
    <property type="nucleotide sequence ID" value="XM_027048257.2"/>
</dbReference>
<keyword evidence="22 33" id="KW-0103">Bromodomain</keyword>
<evidence type="ECO:0000256" key="9">
    <source>
        <dbReference type="ARBA" id="ARBA00022553"/>
    </source>
</evidence>
<evidence type="ECO:0000256" key="15">
    <source>
        <dbReference type="ARBA" id="ARBA00022771"/>
    </source>
</evidence>
<dbReference type="Pfam" id="PF00439">
    <property type="entry name" value="Bromodomain"/>
    <property type="match status" value="1"/>
</dbReference>
<dbReference type="CDD" id="cd19174">
    <property type="entry name" value="SET_ASH1L"/>
    <property type="match status" value="1"/>
</dbReference>
<dbReference type="GO" id="GO:0005923">
    <property type="term" value="C:bicellular tight junction"/>
    <property type="evidence" value="ECO:0007669"/>
    <property type="project" value="UniProtKB-SubCell"/>
</dbReference>
<dbReference type="PANTHER" id="PTHR46147">
    <property type="entry name" value="HISTONE-LYSINE N-METHYLTRANSFERASE ASH1"/>
    <property type="match status" value="1"/>
</dbReference>
<feature type="compositionally biased region" description="Acidic residues" evidence="34">
    <location>
        <begin position="935"/>
        <end position="947"/>
    </location>
</feature>
<evidence type="ECO:0000259" key="35">
    <source>
        <dbReference type="PROSITE" id="PS50014"/>
    </source>
</evidence>
<evidence type="ECO:0000256" key="1">
    <source>
        <dbReference type="ARBA" id="ARBA00004123"/>
    </source>
</evidence>
<dbReference type="FunFam" id="2.30.30.490:FF:000008">
    <property type="entry name" value="Histone-lysine N-methyltransferase"/>
    <property type="match status" value="1"/>
</dbReference>
<dbReference type="GO" id="GO:0003682">
    <property type="term" value="F:chromatin binding"/>
    <property type="evidence" value="ECO:0007669"/>
    <property type="project" value="InterPro"/>
</dbReference>
<feature type="compositionally biased region" description="Basic residues" evidence="34">
    <location>
        <begin position="2274"/>
        <end position="2296"/>
    </location>
</feature>
<evidence type="ECO:0000256" key="4">
    <source>
        <dbReference type="ARBA" id="ARBA00012178"/>
    </source>
</evidence>
<feature type="compositionally biased region" description="Basic and acidic residues" evidence="34">
    <location>
        <begin position="448"/>
        <end position="457"/>
    </location>
</feature>
<keyword evidence="6" id="KW-0158">Chromosome</keyword>
<feature type="compositionally biased region" description="Polar residues" evidence="34">
    <location>
        <begin position="2258"/>
        <end position="2272"/>
    </location>
</feature>
<dbReference type="PROSITE" id="PS51215">
    <property type="entry name" value="AWS"/>
    <property type="match status" value="1"/>
</dbReference>
<feature type="compositionally biased region" description="Basic and acidic residues" evidence="34">
    <location>
        <begin position="33"/>
        <end position="65"/>
    </location>
</feature>
<comment type="catalytic activity">
    <reaction evidence="26">
        <text>L-lysyl(36)-[histone H3] + 3 S-adenosyl-L-methionine = N(6),N(6),N(6)-trimethyl-L-lysyl(36)-[histone H3] + 3 S-adenosyl-L-homocysteine + 3 H(+)</text>
        <dbReference type="Rhea" id="RHEA:60324"/>
        <dbReference type="Rhea" id="RHEA-COMP:9785"/>
        <dbReference type="Rhea" id="RHEA-COMP:15536"/>
        <dbReference type="ChEBI" id="CHEBI:15378"/>
        <dbReference type="ChEBI" id="CHEBI:29969"/>
        <dbReference type="ChEBI" id="CHEBI:57856"/>
        <dbReference type="ChEBI" id="CHEBI:59789"/>
        <dbReference type="ChEBI" id="CHEBI:61961"/>
        <dbReference type="EC" id="2.1.1.359"/>
    </reaction>
</comment>
<feature type="compositionally biased region" description="Low complexity" evidence="34">
    <location>
        <begin position="553"/>
        <end position="568"/>
    </location>
</feature>
<feature type="region of interest" description="Disordered" evidence="34">
    <location>
        <begin position="824"/>
        <end position="848"/>
    </location>
</feature>
<name>A0A6J1YH41_ACIJB</name>
<evidence type="ECO:0000259" key="37">
    <source>
        <dbReference type="PROSITE" id="PS50868"/>
    </source>
</evidence>
<keyword evidence="9" id="KW-0597">Phosphoprotein</keyword>
<keyword evidence="7" id="KW-0488">Methylation</keyword>
<feature type="region of interest" description="Disordered" evidence="34">
    <location>
        <begin position="1578"/>
        <end position="1710"/>
    </location>
</feature>
<dbReference type="Pfam" id="PF01426">
    <property type="entry name" value="BAH"/>
    <property type="match status" value="1"/>
</dbReference>
<feature type="compositionally biased region" description="Polar residues" evidence="34">
    <location>
        <begin position="68"/>
        <end position="77"/>
    </location>
</feature>
<dbReference type="InterPro" id="IPR019786">
    <property type="entry name" value="Zinc_finger_PHD-type_CS"/>
</dbReference>
<evidence type="ECO:0000256" key="6">
    <source>
        <dbReference type="ARBA" id="ARBA00022454"/>
    </source>
</evidence>
<gene>
    <name evidence="41" type="primary">ASH1L</name>
</gene>
<protein>
    <recommendedName>
        <fullName evidence="30">Histone-lysine N-methyltransferase ASH1L</fullName>
        <ecNumber evidence="4">2.1.1.359</ecNumber>
        <ecNumber evidence="29">2.1.1.367</ecNumber>
    </recommendedName>
    <alternativeName>
        <fullName evidence="31">ASH1-like protein</fullName>
    </alternativeName>
    <alternativeName>
        <fullName evidence="32">Absent small and homeotic disks protein 1 homolog</fullName>
    </alternativeName>
</protein>
<evidence type="ECO:0000256" key="13">
    <source>
        <dbReference type="ARBA" id="ARBA00022723"/>
    </source>
</evidence>
<dbReference type="Gene3D" id="2.170.270.10">
    <property type="entry name" value="SET domain"/>
    <property type="match status" value="1"/>
</dbReference>
<dbReference type="SMART" id="SM00384">
    <property type="entry name" value="AT_hook"/>
    <property type="match status" value="3"/>
</dbReference>
<dbReference type="CDD" id="cd05525">
    <property type="entry name" value="Bromo_ASH1"/>
    <property type="match status" value="1"/>
</dbReference>
<evidence type="ECO:0000256" key="21">
    <source>
        <dbReference type="ARBA" id="ARBA00023015"/>
    </source>
</evidence>
<dbReference type="InterPro" id="IPR001025">
    <property type="entry name" value="BAH_dom"/>
</dbReference>
<keyword evidence="18" id="KW-0156">Chromatin regulator</keyword>
<keyword evidence="11" id="KW-0808">Transferase</keyword>
<evidence type="ECO:0000259" key="36">
    <source>
        <dbReference type="PROSITE" id="PS50280"/>
    </source>
</evidence>
<feature type="region of interest" description="Disordered" evidence="34">
    <location>
        <begin position="1736"/>
        <end position="1793"/>
    </location>
</feature>
<dbReference type="InterPro" id="IPR013083">
    <property type="entry name" value="Znf_RING/FYVE/PHD"/>
</dbReference>
<keyword evidence="23" id="KW-0010">Activator</keyword>
<dbReference type="PROSITE" id="PS50014">
    <property type="entry name" value="BROMODOMAIN_2"/>
    <property type="match status" value="1"/>
</dbReference>
<feature type="region of interest" description="Disordered" evidence="34">
    <location>
        <begin position="441"/>
        <end position="464"/>
    </location>
</feature>
<feature type="compositionally biased region" description="Basic residues" evidence="34">
    <location>
        <begin position="1265"/>
        <end position="1276"/>
    </location>
</feature>
<dbReference type="InterPro" id="IPR011011">
    <property type="entry name" value="Znf_FYVE_PHD"/>
</dbReference>
<dbReference type="InterPro" id="IPR046341">
    <property type="entry name" value="SET_dom_sf"/>
</dbReference>
<feature type="region of interest" description="Disordered" evidence="34">
    <location>
        <begin position="495"/>
        <end position="582"/>
    </location>
</feature>
<keyword evidence="14" id="KW-0677">Repeat</keyword>
<feature type="domain" description="Bromo" evidence="35">
    <location>
        <begin position="2432"/>
        <end position="2502"/>
    </location>
</feature>
<sequence>MDPRNTAMLGLGSDSEGFSRKSPSAVGTGTAVSKREGELENNAKEEEDLRKWNRERNSEAGKEDGLTDAQQQFSVKETNFSEGNVKLKIGLQAKRTKKPPKNLENYVCRPAIRTTIKHPRKALKSGRMTDAKNEPCPPKRDPSKLYKKAGDVAAIECQSEEGIRLHSQGENSPLSKKLSPVHSEMTDYINATSSTLVGSREPDLKDRALLNGGTSVTEKLAQLIATCPPSKSSKTKPKKLGTGTAAGLVSKDLIRKAGVGSVAGILHKDLIKKPAISTAVGLVTKDPGKKPVFNATVGLVNKDSVKKLGTGTTAVFINKDLGRKPGTVTTVGLLSKDSGKKLGIGIVPGLVNKDSGKKLGLGTVVGLVNKDLGKKLSSTVGLVAKDCAKKIVANSAMGLVNKDMGKRLVSCSVAGLVSKDAINLKAEALLPTQEPLKASCSTNISSHESQELSESLKDSTTSKTFEKNVVRQSKESILEKFSARKEIMNLEKEMFSEGARIQQDSFSSSDRGPYEPSKHEQQPPVYCTSPDFQMGAASDASTAKSPFSAVGESSLPSPSPTVSVNPLTRSPPETSQLAPNPLLLSPSTELMEEISESVGKNQFTPESTHLNIGHRSVGHSMNIECKGIDKELTDSKTAHLDIPRISSSLGKKPSLTSDSSIHAITPSVVNFTSLFSNKPFLKLGAVGASDKHCQVAESLGTSLQSKPLKKRKGRKPRWTKVVARSTCRSPKGLELERSELFKNVACSSLSGSNSEPAKFMKTIGPSSFVDHDFLKRRLPKLSKATAPSLALLTDSEKPAHKAFATHKLSSSMCVSSDLLSDIYKPKRGRPKAKEMPQLEGPPKRTLKIPASKVFSLQSKEEQEPPILQPEIEIPSFKQSLSVSPFPKKRGRPKRQMRSPVKMKPPVLSVAPFVATESPSKLESESDNHRSSSDFFESEDQLQDPDDLDDRHRPAVCSMSDLERDPDKKMTKRNNGQLMKTIIRKINKMKTLKRKKLLNQILSSSVESSSKGKVQSKLHNTVSSLAATFGSKLGQQINVSKKGTIYIGKRRGRKPKTVLNGILSGSPTSLAVLEQTAQQAAGSALGQILPPLLPSSASGSEILPSPVCSQSSGTSGGQSPVSSDAGFVEPSSVPYLHLHSRQGSMIQTLAMKKASKGRRRLSPPTLLPNSPSHLSELTSLKEATPSPISESHSDETIPSDSGIGTDNNSTSDRAEKFCGQKKRRHSFEHVSLIPPETSTVLSSLKEKHKHKCKRRNHDYLSYDKTKRQKRKRKKKYPQLRSRQDPDFIADLEELISRLSEIRITHRSHHFIPRDLLPTIFRINFNSFYTHPSFPLDPLHYIRKPDLKKKRGRPPKMREAMAEMPFMHSLSFPLSGTGFYPSYGMPYSPSPLTATPLGLGYYGRYPPTLYPPPSPSFTPPLPPPSYMHAGHLLLNPTKYHKKKHKLLRQEAFLTTSRTPLLSMSTYPSVPPEMAYGWMVEHKHRHRHKHREHRSSEQPQVSMDAGSSRSVLESLKRYRFGKETVGERYKHKEKHRCHMSCPHLSPSKSLINREEQWVHREPSESSPLALGLQTPLQIDCSESSPSLSLGGFTPSSDPASSDEHTNLFTSAIGSCRVPNPNSSGRKRLADSPGLFSAQDTSLTRPHRKEPLPSGERAVQTATGSQPTSEKSSQRLSESTSSSPARKRSSSESTSSTVNGVSSRSPRATASGDDSVDGLLQRMVQHEDQAPLAKSVEAAITSASVPPSSSPGHGHGHGKERAPGRPDSLLAPAVPGDSCSGSISPLSERLPSSRSPPHIKRSVVEAMQRQARKMCNYDKILATKKNLDHVNKILKAKKLQRQARTGNNFVKRRPGRPRKCPLQAVVSMQAFQAAQLVGPELSEGEERAAAPFRPDTVTDVIEAVVQSVNLSPEQKKGLKRKSWLLEEQTKKKQKPFPEEERERTESPKSRLIQLKKEKLEYSPGEHEYGLFPAPIHVVVNNAAVNIGLQFSVEDPAFNSFVYIPRSGLAGSFGKYLRQKRIDFQLPYDILWQWKHNQLYKKPDVPLYKKIRSNVYVDVKPLSGYEATTCNCKKPDDDTRKGCVDDCLNRMIFAECSPNTCPCGEQCCNQRIQRHEWVQCLERFRAEEKGWGIRTKEPLKAGQFIIEYLGEVVSEQEFRNRMIEQYHNHSDHYCLNLDSGMVIDSYRMGNEARFINHSCDPNCEMQKWSVNGVYRIGLYALKDMPAGTELTYDYNFHSFNVEKQQLCKCGFEKCRGIIGGKSQRMNGLTSSKSSQPVATHKKSGRSKEKRKSKHKLKKRRGHLSEEPSENINAPTRLTPQLQMKPMSNRERNFVLKHHVFLVRNWEKIRQKQEEVKPASEDVHSASLCTRWNSVCRDDGNIKSDVFMTQFSALQTARSVRTRRLAAAEENIEVARAARLAQIFKEICDGIISYKDPSRQVLAAPLLSLPPKKKNADYYEKISDPLDLATVERRILTGHYKTVEAFDADMLKVFRNAEKYYGRKSPIGRDVCRLRKTYYNARHEASAQIDEIVGETASEADGSEASVSEKENVHEKDDDVIRCVCGLHKDEGLMIQCDKCMVWQHCDCMGVNSDVEHYLCEQCDPRPVDREVPMTPRPHYAQPGCVYFICLLRDDLLLRQGDCVYLMRDSRRTPDGHPVRQSYRLLSHINRDKLDIFRIEKLWKNEKEERFAFGHHYFRPHETHHSPSRRFYHNELFRVPLYEIIPLEAVVGTCCVLDLYTYCKGRPKGVKEQDVYICDYRLDKSAHLFYKIHRNRYPVCTKPYAFDHFPKKLTPKRDFSPHYVPDNYKRNGGRSSWKSERPKPPLKDLGQEDDALPLIEEVLASQEQAAEEMPGLEEPEREGAAAEAGEKKAEESSPEPAPACTPEERRHSQRERLNQILLNLLDKIPGKNAIDVTYLLEEGSGRKLRRRTLFIPESSFRKHCCEAASCPQV</sequence>
<keyword evidence="8" id="KW-1017">Isopeptide bond</keyword>
<dbReference type="InterPro" id="IPR036427">
    <property type="entry name" value="Bromodomain-like_sf"/>
</dbReference>
<feature type="compositionally biased region" description="Basic residues" evidence="34">
    <location>
        <begin position="886"/>
        <end position="896"/>
    </location>
</feature>
<feature type="compositionally biased region" description="Low complexity" evidence="34">
    <location>
        <begin position="1778"/>
        <end position="1792"/>
    </location>
</feature>
<feature type="domain" description="SET" evidence="36">
    <location>
        <begin position="2114"/>
        <end position="2230"/>
    </location>
</feature>
<dbReference type="GO" id="GO:0006355">
    <property type="term" value="P:regulation of DNA-templated transcription"/>
    <property type="evidence" value="ECO:0007669"/>
    <property type="project" value="TreeGrafter"/>
</dbReference>
<evidence type="ECO:0000256" key="20">
    <source>
        <dbReference type="ARBA" id="ARBA00022990"/>
    </source>
</evidence>
<feature type="compositionally biased region" description="Basic and acidic residues" evidence="34">
    <location>
        <begin position="2811"/>
        <end position="2824"/>
    </location>
</feature>
<dbReference type="SMART" id="SM00570">
    <property type="entry name" value="AWS"/>
    <property type="match status" value="1"/>
</dbReference>
<dbReference type="SUPFAM" id="SSF47370">
    <property type="entry name" value="Bromodomain"/>
    <property type="match status" value="1"/>
</dbReference>
<keyword evidence="10" id="KW-0489">Methyltransferase</keyword>
<dbReference type="EC" id="2.1.1.359" evidence="4"/>
<feature type="region of interest" description="Disordered" evidence="34">
    <location>
        <begin position="1915"/>
        <end position="1944"/>
    </location>
</feature>
<feature type="compositionally biased region" description="Basic and acidic residues" evidence="34">
    <location>
        <begin position="512"/>
        <end position="521"/>
    </location>
</feature>
<feature type="compositionally biased region" description="Basic and acidic residues" evidence="34">
    <location>
        <begin position="919"/>
        <end position="931"/>
    </location>
</feature>
<comment type="subcellular location">
    <subcellularLocation>
        <location evidence="3">Cell junction</location>
        <location evidence="3">Tight junction</location>
    </subcellularLocation>
    <subcellularLocation>
        <location evidence="2">Chromosome</location>
    </subcellularLocation>
    <subcellularLocation>
        <location evidence="1">Nucleus</location>
    </subcellularLocation>
</comment>
<reference evidence="41" key="1">
    <citation type="submission" date="2025-08" db="UniProtKB">
        <authorList>
            <consortium name="RefSeq"/>
        </authorList>
    </citation>
    <scope>IDENTIFICATION</scope>
    <source>
        <tissue evidence="41">Blood</tissue>
    </source>
</reference>
<evidence type="ECO:0000259" key="38">
    <source>
        <dbReference type="PROSITE" id="PS51038"/>
    </source>
</evidence>
<evidence type="ECO:0000256" key="19">
    <source>
        <dbReference type="ARBA" id="ARBA00022949"/>
    </source>
</evidence>
<dbReference type="GO" id="GO:0005654">
    <property type="term" value="C:nucleoplasm"/>
    <property type="evidence" value="ECO:0007669"/>
    <property type="project" value="TreeGrafter"/>
</dbReference>
<keyword evidence="12" id="KW-0949">S-adenosyl-L-methionine</keyword>
<dbReference type="GeneID" id="106981535"/>
<comment type="function">
    <text evidence="28">Histone methyltransferase specifically trimethylating 'Lys-36' of histone H3 forming H3K36me3. Also monomethylates 'Lys-9' of histone H3 (H3K9me1) in vitro. The physiological significance of the H3K9me1 activity is unclear.</text>
</comment>
<dbReference type="FunFam" id="3.30.40.10:FF:000113">
    <property type="entry name" value="Histone-lysine N-methyltransferase"/>
    <property type="match status" value="1"/>
</dbReference>
<dbReference type="InterPro" id="IPR017956">
    <property type="entry name" value="AT_hook_DNA-bd_motif"/>
</dbReference>
<dbReference type="SMART" id="SM00439">
    <property type="entry name" value="BAH"/>
    <property type="match status" value="1"/>
</dbReference>
<dbReference type="PANTHER" id="PTHR46147:SF1">
    <property type="entry name" value="HISTONE-LYSINE N-METHYLTRANSFERASE ASH1L"/>
    <property type="match status" value="1"/>
</dbReference>
<feature type="region of interest" description="Disordered" evidence="34">
    <location>
        <begin position="119"/>
        <end position="144"/>
    </location>
</feature>
<dbReference type="GO" id="GO:0005694">
    <property type="term" value="C:chromosome"/>
    <property type="evidence" value="ECO:0007669"/>
    <property type="project" value="UniProtKB-SubCell"/>
</dbReference>
<evidence type="ECO:0000256" key="18">
    <source>
        <dbReference type="ARBA" id="ARBA00022853"/>
    </source>
</evidence>
<keyword evidence="25" id="KW-0539">Nucleus</keyword>
<dbReference type="InterPro" id="IPR001487">
    <property type="entry name" value="Bromodomain"/>
</dbReference>
<dbReference type="InterPro" id="IPR043320">
    <property type="entry name" value="Bromo_ASH1L"/>
</dbReference>
<feature type="compositionally biased region" description="Basic and acidic residues" evidence="34">
    <location>
        <begin position="2855"/>
        <end position="2869"/>
    </location>
</feature>
<dbReference type="FunFam" id="2.170.270.10:FF:000011">
    <property type="entry name" value="Histone-lysine N-methyltransferase"/>
    <property type="match status" value="1"/>
</dbReference>
<evidence type="ECO:0000256" key="24">
    <source>
        <dbReference type="ARBA" id="ARBA00023163"/>
    </source>
</evidence>
<feature type="region of interest" description="Disordered" evidence="34">
    <location>
        <begin position="878"/>
        <end position="971"/>
    </location>
</feature>
<dbReference type="InterPro" id="IPR043319">
    <property type="entry name" value="PHD_ASH1L"/>
</dbReference>
<comment type="catalytic activity">
    <reaction evidence="27">
        <text>L-lysyl(9)-[histone H3] + S-adenosyl-L-methionine = N(6)-methyl-L-lysyl(9)-[histone H3] + S-adenosyl-L-homocysteine + H(+)</text>
        <dbReference type="Rhea" id="RHEA:60280"/>
        <dbReference type="Rhea" id="RHEA-COMP:15542"/>
        <dbReference type="Rhea" id="RHEA-COMP:15546"/>
        <dbReference type="ChEBI" id="CHEBI:15378"/>
        <dbReference type="ChEBI" id="CHEBI:29969"/>
        <dbReference type="ChEBI" id="CHEBI:57856"/>
        <dbReference type="ChEBI" id="CHEBI:59789"/>
        <dbReference type="ChEBI" id="CHEBI:61929"/>
        <dbReference type="EC" id="2.1.1.367"/>
    </reaction>
</comment>
<evidence type="ECO:0000256" key="12">
    <source>
        <dbReference type="ARBA" id="ARBA00022691"/>
    </source>
</evidence>
<dbReference type="InterPro" id="IPR003616">
    <property type="entry name" value="Post-SET_dom"/>
</dbReference>
<dbReference type="Pfam" id="PF20826">
    <property type="entry name" value="PHD_5"/>
    <property type="match status" value="1"/>
</dbReference>
<feature type="compositionally biased region" description="Low complexity" evidence="34">
    <location>
        <begin position="1161"/>
        <end position="1174"/>
    </location>
</feature>
<dbReference type="Pfam" id="PF00856">
    <property type="entry name" value="SET"/>
    <property type="match status" value="1"/>
</dbReference>
<evidence type="ECO:0000256" key="3">
    <source>
        <dbReference type="ARBA" id="ARBA00004435"/>
    </source>
</evidence>
<dbReference type="SMART" id="SM00249">
    <property type="entry name" value="PHD"/>
    <property type="match status" value="1"/>
</dbReference>
<keyword evidence="16" id="KW-0862">Zinc</keyword>
<dbReference type="GO" id="GO:0003677">
    <property type="term" value="F:DNA binding"/>
    <property type="evidence" value="ECO:0007669"/>
    <property type="project" value="InterPro"/>
</dbReference>
<feature type="compositionally biased region" description="Basic and acidic residues" evidence="34">
    <location>
        <begin position="127"/>
        <end position="144"/>
    </location>
</feature>
<feature type="domain" description="BAH" evidence="38">
    <location>
        <begin position="2630"/>
        <end position="2767"/>
    </location>
</feature>
<dbReference type="CDD" id="cd15548">
    <property type="entry name" value="PHD_ASH1L"/>
    <property type="match status" value="1"/>
</dbReference>
<evidence type="ECO:0000256" key="22">
    <source>
        <dbReference type="ARBA" id="ARBA00023117"/>
    </source>
</evidence>
<feature type="region of interest" description="Disordered" evidence="34">
    <location>
        <begin position="1150"/>
        <end position="1230"/>
    </location>
</feature>
<feature type="compositionally biased region" description="Low complexity" evidence="34">
    <location>
        <begin position="1687"/>
        <end position="1701"/>
    </location>
</feature>
<feature type="compositionally biased region" description="Polar residues" evidence="34">
    <location>
        <begin position="2304"/>
        <end position="2316"/>
    </location>
</feature>
<dbReference type="GO" id="GO:0032259">
    <property type="term" value="P:methylation"/>
    <property type="evidence" value="ECO:0007669"/>
    <property type="project" value="UniProtKB-KW"/>
</dbReference>
<dbReference type="GO" id="GO:0042800">
    <property type="term" value="F:histone H3K4 methyltransferase activity"/>
    <property type="evidence" value="ECO:0007669"/>
    <property type="project" value="TreeGrafter"/>
</dbReference>
<evidence type="ECO:0000256" key="33">
    <source>
        <dbReference type="PROSITE-ProRule" id="PRU00035"/>
    </source>
</evidence>
<dbReference type="Proteomes" id="UP001652583">
    <property type="component" value="Chromosome E4"/>
</dbReference>
<dbReference type="SMART" id="SM00317">
    <property type="entry name" value="SET"/>
    <property type="match status" value="1"/>
</dbReference>
<dbReference type="Gene3D" id="1.20.920.10">
    <property type="entry name" value="Bromodomain-like"/>
    <property type="match status" value="1"/>
</dbReference>
<evidence type="ECO:0000256" key="7">
    <source>
        <dbReference type="ARBA" id="ARBA00022481"/>
    </source>
</evidence>
<feature type="compositionally biased region" description="Polar residues" evidence="34">
    <location>
        <begin position="1185"/>
        <end position="1210"/>
    </location>
</feature>
<dbReference type="InterPro" id="IPR001214">
    <property type="entry name" value="SET_dom"/>
</dbReference>
<evidence type="ECO:0000256" key="5">
    <source>
        <dbReference type="ARBA" id="ARBA00022427"/>
    </source>
</evidence>
<feature type="compositionally biased region" description="Polar residues" evidence="34">
    <location>
        <begin position="1578"/>
        <end position="1596"/>
    </location>
</feature>
<accession>A0A6J1YH41</accession>
<feature type="domain" description="AWS" evidence="39">
    <location>
        <begin position="2060"/>
        <end position="2111"/>
    </location>
</feature>
<dbReference type="PROSITE" id="PS50280">
    <property type="entry name" value="SET"/>
    <property type="match status" value="1"/>
</dbReference>
<keyword evidence="13" id="KW-0479">Metal-binding</keyword>
<dbReference type="Gene3D" id="3.30.40.10">
    <property type="entry name" value="Zinc/RING finger domain, C3HC4 (zinc finger)"/>
    <property type="match status" value="1"/>
</dbReference>
<evidence type="ECO:0000256" key="8">
    <source>
        <dbReference type="ARBA" id="ARBA00022499"/>
    </source>
</evidence>
<dbReference type="EC" id="2.1.1.367" evidence="29"/>
<feature type="region of interest" description="Disordered" evidence="34">
    <location>
        <begin position="1242"/>
        <end position="1280"/>
    </location>
</feature>
<dbReference type="InterPro" id="IPR043151">
    <property type="entry name" value="BAH_sf"/>
</dbReference>
<dbReference type="Pfam" id="PF17907">
    <property type="entry name" value="AWS"/>
    <property type="match status" value="1"/>
</dbReference>
<dbReference type="InterPro" id="IPR006560">
    <property type="entry name" value="AWS_dom"/>
</dbReference>
<feature type="region of interest" description="Disordered" evidence="34">
    <location>
        <begin position="1099"/>
        <end position="1127"/>
    </location>
</feature>
<feature type="compositionally biased region" description="Polar residues" evidence="34">
    <location>
        <begin position="21"/>
        <end position="31"/>
    </location>
</feature>
<evidence type="ECO:0000256" key="14">
    <source>
        <dbReference type="ARBA" id="ARBA00022737"/>
    </source>
</evidence>
<evidence type="ECO:0000256" key="32">
    <source>
        <dbReference type="ARBA" id="ARBA00078568"/>
    </source>
</evidence>
<proteinExistence type="predicted"/>
<keyword evidence="20" id="KW-0007">Acetylation</keyword>
<keyword evidence="5" id="KW-0796">Tight junction</keyword>
<dbReference type="SMART" id="SM00297">
    <property type="entry name" value="BROMO"/>
    <property type="match status" value="1"/>
</dbReference>
<keyword evidence="21" id="KW-0805">Transcription regulation</keyword>
<keyword evidence="19" id="KW-0965">Cell junction</keyword>
<feature type="compositionally biased region" description="Low complexity" evidence="34">
    <location>
        <begin position="1665"/>
        <end position="1680"/>
    </location>
</feature>
<dbReference type="PROSITE" id="PS01359">
    <property type="entry name" value="ZF_PHD_1"/>
    <property type="match status" value="1"/>
</dbReference>
<feature type="compositionally biased region" description="Basic and acidic residues" evidence="34">
    <location>
        <begin position="1919"/>
        <end position="1944"/>
    </location>
</feature>
<evidence type="ECO:0000313" key="41">
    <source>
        <dbReference type="RefSeq" id="XP_026904058.1"/>
    </source>
</evidence>
<evidence type="ECO:0000256" key="2">
    <source>
        <dbReference type="ARBA" id="ARBA00004286"/>
    </source>
</evidence>
<keyword evidence="24" id="KW-0804">Transcription</keyword>
<evidence type="ECO:0000256" key="23">
    <source>
        <dbReference type="ARBA" id="ARBA00023159"/>
    </source>
</evidence>
<evidence type="ECO:0000256" key="31">
    <source>
        <dbReference type="ARBA" id="ARBA00077263"/>
    </source>
</evidence>
<evidence type="ECO:0000256" key="28">
    <source>
        <dbReference type="ARBA" id="ARBA00057835"/>
    </source>
</evidence>
<dbReference type="PROSITE" id="PS51038">
    <property type="entry name" value="BAH"/>
    <property type="match status" value="1"/>
</dbReference>
<dbReference type="PROSITE" id="PS50868">
    <property type="entry name" value="POST_SET"/>
    <property type="match status" value="1"/>
</dbReference>
<keyword evidence="40" id="KW-1185">Reference proteome</keyword>
<evidence type="ECO:0000256" key="25">
    <source>
        <dbReference type="ARBA" id="ARBA00023242"/>
    </source>
</evidence>
<keyword evidence="17" id="KW-0832">Ubl conjugation</keyword>
<feature type="compositionally biased region" description="Basic residues" evidence="34">
    <location>
        <begin position="1245"/>
        <end position="1255"/>
    </location>
</feature>
<evidence type="ECO:0000256" key="17">
    <source>
        <dbReference type="ARBA" id="ARBA00022843"/>
    </source>
</evidence>
<evidence type="ECO:0000256" key="10">
    <source>
        <dbReference type="ARBA" id="ARBA00022603"/>
    </source>
</evidence>
<dbReference type="CTD" id="55870"/>
<evidence type="ECO:0000256" key="34">
    <source>
        <dbReference type="SAM" id="MobiDB-lite"/>
    </source>
</evidence>
<feature type="region of interest" description="Disordered" evidence="34">
    <location>
        <begin position="2794"/>
        <end position="2826"/>
    </location>
</feature>
<dbReference type="Gene3D" id="2.30.30.490">
    <property type="match status" value="1"/>
</dbReference>
<keyword evidence="15" id="KW-0863">Zinc-finger</keyword>
<evidence type="ECO:0000313" key="40">
    <source>
        <dbReference type="Proteomes" id="UP001652583"/>
    </source>
</evidence>
<evidence type="ECO:0000256" key="27">
    <source>
        <dbReference type="ARBA" id="ARBA00051161"/>
    </source>
</evidence>
<dbReference type="GO" id="GO:0140948">
    <property type="term" value="F:histone H3K9 monomethyltransferase activity"/>
    <property type="evidence" value="ECO:0007669"/>
    <property type="project" value="UniProtKB-EC"/>
</dbReference>
<evidence type="ECO:0000256" key="29">
    <source>
        <dbReference type="ARBA" id="ARBA00066816"/>
    </source>
</evidence>
<evidence type="ECO:0000256" key="11">
    <source>
        <dbReference type="ARBA" id="ARBA00022679"/>
    </source>
</evidence>
<dbReference type="FunFam" id="1.20.920.10:FF:000025">
    <property type="entry name" value="Histone-lysine N-methyltransferase"/>
    <property type="match status" value="1"/>
</dbReference>
<dbReference type="GO" id="GO:0140955">
    <property type="term" value="F:histone H3K36 trimethyltransferase activity"/>
    <property type="evidence" value="ECO:0007669"/>
    <property type="project" value="UniProtKB-EC"/>
</dbReference>
<evidence type="ECO:0000256" key="30">
    <source>
        <dbReference type="ARBA" id="ARBA00070988"/>
    </source>
</evidence>
<feature type="region of interest" description="Disordered" evidence="34">
    <location>
        <begin position="2842"/>
        <end position="2887"/>
    </location>
</feature>
<dbReference type="InterPro" id="IPR001965">
    <property type="entry name" value="Znf_PHD"/>
</dbReference>
<dbReference type="SUPFAM" id="SSF57903">
    <property type="entry name" value="FYVE/PHD zinc finger"/>
    <property type="match status" value="1"/>
</dbReference>
<evidence type="ECO:0000259" key="39">
    <source>
        <dbReference type="PROSITE" id="PS51215"/>
    </source>
</evidence>
<dbReference type="GO" id="GO:0008270">
    <property type="term" value="F:zinc ion binding"/>
    <property type="evidence" value="ECO:0007669"/>
    <property type="project" value="UniProtKB-KW"/>
</dbReference>
<evidence type="ECO:0000256" key="16">
    <source>
        <dbReference type="ARBA" id="ARBA00022833"/>
    </source>
</evidence>
<feature type="compositionally biased region" description="Low complexity" evidence="34">
    <location>
        <begin position="1108"/>
        <end position="1122"/>
    </location>
</feature>
<feature type="domain" description="Post-SET" evidence="37">
    <location>
        <begin position="2238"/>
        <end position="2254"/>
    </location>
</feature>
<organism evidence="40 41">
    <name type="scientific">Acinonyx jubatus</name>
    <name type="common">Cheetah</name>
    <dbReference type="NCBI Taxonomy" id="32536"/>
    <lineage>
        <taxon>Eukaryota</taxon>
        <taxon>Metazoa</taxon>
        <taxon>Chordata</taxon>
        <taxon>Craniata</taxon>
        <taxon>Vertebrata</taxon>
        <taxon>Euteleostomi</taxon>
        <taxon>Mammalia</taxon>
        <taxon>Eutheria</taxon>
        <taxon>Laurasiatheria</taxon>
        <taxon>Carnivora</taxon>
        <taxon>Feliformia</taxon>
        <taxon>Felidae</taxon>
        <taxon>Felinae</taxon>
        <taxon>Acinonyx</taxon>
    </lineage>
</organism>
<dbReference type="SUPFAM" id="SSF82199">
    <property type="entry name" value="SET domain"/>
    <property type="match status" value="1"/>
</dbReference>
<feature type="region of interest" description="Disordered" evidence="34">
    <location>
        <begin position="2257"/>
        <end position="2316"/>
    </location>
</feature>